<feature type="compositionally biased region" description="Polar residues" evidence="1">
    <location>
        <begin position="361"/>
        <end position="377"/>
    </location>
</feature>
<keyword evidence="3" id="KW-1185">Reference proteome</keyword>
<sequence length="1290" mass="141376">MHNTPVTPRKPRTGDSNSRHPHHHYHHDPHRNNGGLTSPSSIQAPPHVIRQSDKGMIDQNLASAAPPHGRQQSGSESGVGVGGNYQVSRVKSDFGVAPDSARIQPHYGSHSSGGMGQFSQPYYSTPLPKHGQPMSQCNNAFQSQARWSYDMSQGYQHQHYAQLPQPQNCLYDRHQPFPHQNQASQSPWSPQLGRHPRPVENLRSQVQDNSYPCEGYYGGQYYLTSNDLPLLQEATPPPSSHSQDHGNPRKMGANTTAAEPSCENKMIDDLKTGELDSSKFDMPLTPYSNNPPTPSHQTDHQPPTPLPSFQATTGGGGSASTPYHEANYPPTPAYSDLQSPNSETHLHSSSSTSSYIGSKTLPSSMSNEDPTPFSQLEESQDESHSHTVSSANENQDEEIFVPLHELIGSTLGSSSSSSSCSSSCESSLLTQTNQALPQEKQTHAHKDHRSETAADEGMNDADNFMIMRVPGEEMSDTLEMALNDMTIALRNTESQYLSRKSVAILAESDPECSAKPMVRLEFQADCKSPVRVSSPSSPSKGLSSPKDDDDKNRVVPIAAALLTPACSSGSLAQRPDSLGGRRENDTVADGDKVDLSNFMRLPSQQSQDDDSRQENIKLPFKRQDHQDLEKQLKTDIIQLIQRRFSAASSMKGLRILVEVKTLVGIQTEEAEDLPSSPLSSSHKGIPCLRKRRFNQGDSILKSKTNDRDSSKRLNFGEWAPKSKELFSLSIAHDLDTGLGSEPSMSDDDDHCLDVSMPSCHLGWRPSGQNPTTQGNTPPASHYQQQHPKPTVTDLQIPKPTQTQATIPVQDEPVKFTSGASSSWRNPSPGHDNYYHCTVCLTSFPLSLETMEDVCQHVATGIVRPNAGHSAIFLHFQQKVKLIVNNHKGVSISTALECLKCDREFLLGSNPNVVSECFRHLIGHHYTPALESFCVFCDQKIASGLMEQHMNDPGLRSQHFQRLQAVLTCFCSKEMNHRRRRGGGDPLSIAVHDKLSGPKNAIYTPSKPDDSCCQICQRHFEPHPALPKWLSTHTCLTCAENTIANVSRATKKCVVLCHFCKQGKYGYKSGTRSPSAPLLKETPKFDGRDRVPSSPSGAVCVNCLSILDVFTVSRQKNSRECFNYVQGMLTELLSRLSRHSSFSSSESCSGPELVGRNHPSCGVVPSSINHHLQHHQAQARRKSLPKPSSPKKQVAIVPPEPRSGSTASTTPSSSGTKCSIQPVSNPTATNDNSSNHRPGEHLTSDKITSPMDKVLECSNNNNNSIIISNEVGSPTKPTNVEDDVIPMKTFS</sequence>
<reference evidence="2 3" key="1">
    <citation type="journal article" date="2018" name="Nat. Ecol. Evol.">
        <title>Genomic signatures of mitonuclear coevolution across populations of Tigriopus californicus.</title>
        <authorList>
            <person name="Barreto F.S."/>
            <person name="Watson E.T."/>
            <person name="Lima T.G."/>
            <person name="Willett C.S."/>
            <person name="Edmands S."/>
            <person name="Li W."/>
            <person name="Burton R.S."/>
        </authorList>
    </citation>
    <scope>NUCLEOTIDE SEQUENCE [LARGE SCALE GENOMIC DNA]</scope>
    <source>
        <strain evidence="2 3">San Diego</strain>
    </source>
</reference>
<feature type="compositionally biased region" description="Polar residues" evidence="1">
    <location>
        <begin position="766"/>
        <end position="787"/>
    </location>
</feature>
<feature type="compositionally biased region" description="Low complexity" evidence="1">
    <location>
        <begin position="339"/>
        <end position="360"/>
    </location>
</feature>
<dbReference type="EMBL" id="VCGU01000011">
    <property type="protein sequence ID" value="TRY67554.1"/>
    <property type="molecule type" value="Genomic_DNA"/>
</dbReference>
<feature type="region of interest" description="Disordered" evidence="1">
    <location>
        <begin position="60"/>
        <end position="84"/>
    </location>
</feature>
<feature type="region of interest" description="Disordered" evidence="1">
    <location>
        <begin position="696"/>
        <end position="715"/>
    </location>
</feature>
<comment type="caution">
    <text evidence="2">The sequence shown here is derived from an EMBL/GenBank/DDBJ whole genome shotgun (WGS) entry which is preliminary data.</text>
</comment>
<feature type="compositionally biased region" description="Basic residues" evidence="1">
    <location>
        <begin position="1170"/>
        <end position="1183"/>
    </location>
</feature>
<feature type="compositionally biased region" description="Basic residues" evidence="1">
    <location>
        <begin position="19"/>
        <end position="29"/>
    </location>
</feature>
<feature type="compositionally biased region" description="Polar residues" evidence="1">
    <location>
        <begin position="1216"/>
        <end position="1235"/>
    </location>
</feature>
<feature type="region of interest" description="Disordered" evidence="1">
    <location>
        <begin position="526"/>
        <end position="552"/>
    </location>
</feature>
<feature type="region of interest" description="Disordered" evidence="1">
    <location>
        <begin position="437"/>
        <end position="460"/>
    </location>
</feature>
<feature type="region of interest" description="Disordered" evidence="1">
    <location>
        <begin position="1158"/>
        <end position="1246"/>
    </location>
</feature>
<protein>
    <submittedName>
        <fullName evidence="2">Uncharacterized protein</fullName>
    </submittedName>
</protein>
<name>A0A553NQ65_TIGCA</name>
<feature type="compositionally biased region" description="Basic and acidic residues" evidence="1">
    <location>
        <begin position="440"/>
        <end position="452"/>
    </location>
</feature>
<feature type="compositionally biased region" description="Low complexity" evidence="1">
    <location>
        <begin position="1202"/>
        <end position="1215"/>
    </location>
</feature>
<feature type="compositionally biased region" description="Polar residues" evidence="1">
    <location>
        <begin position="34"/>
        <end position="43"/>
    </location>
</feature>
<feature type="region of interest" description="Disordered" evidence="1">
    <location>
        <begin position="762"/>
        <end position="824"/>
    </location>
</feature>
<accession>A0A553NQ65</accession>
<gene>
    <name evidence="2" type="ORF">TCAL_05517</name>
</gene>
<evidence type="ECO:0000313" key="3">
    <source>
        <dbReference type="Proteomes" id="UP000318571"/>
    </source>
</evidence>
<feature type="region of interest" description="Disordered" evidence="1">
    <location>
        <begin position="230"/>
        <end position="263"/>
    </location>
</feature>
<feature type="region of interest" description="Disordered" evidence="1">
    <location>
        <begin position="275"/>
        <end position="395"/>
    </location>
</feature>
<evidence type="ECO:0000256" key="1">
    <source>
        <dbReference type="SAM" id="MobiDB-lite"/>
    </source>
</evidence>
<feature type="region of interest" description="Disordered" evidence="1">
    <location>
        <begin position="1070"/>
        <end position="1089"/>
    </location>
</feature>
<evidence type="ECO:0000313" key="2">
    <source>
        <dbReference type="EMBL" id="TRY67554.1"/>
    </source>
</evidence>
<dbReference type="Proteomes" id="UP000318571">
    <property type="component" value="Chromosome 4"/>
</dbReference>
<feature type="compositionally biased region" description="Basic and acidic residues" evidence="1">
    <location>
        <begin position="579"/>
        <end position="594"/>
    </location>
</feature>
<feature type="region of interest" description="Disordered" evidence="1">
    <location>
        <begin position="1"/>
        <end position="46"/>
    </location>
</feature>
<feature type="compositionally biased region" description="Basic and acidic residues" evidence="1">
    <location>
        <begin position="1080"/>
        <end position="1089"/>
    </location>
</feature>
<feature type="region of interest" description="Disordered" evidence="1">
    <location>
        <begin position="568"/>
        <end position="612"/>
    </location>
</feature>
<feature type="region of interest" description="Disordered" evidence="1">
    <location>
        <begin position="105"/>
        <end position="134"/>
    </location>
</feature>
<feature type="compositionally biased region" description="Low complexity" evidence="1">
    <location>
        <begin position="527"/>
        <end position="544"/>
    </location>
</feature>
<organism evidence="2 3">
    <name type="scientific">Tigriopus californicus</name>
    <name type="common">Marine copepod</name>
    <dbReference type="NCBI Taxonomy" id="6832"/>
    <lineage>
        <taxon>Eukaryota</taxon>
        <taxon>Metazoa</taxon>
        <taxon>Ecdysozoa</taxon>
        <taxon>Arthropoda</taxon>
        <taxon>Crustacea</taxon>
        <taxon>Multicrustacea</taxon>
        <taxon>Hexanauplia</taxon>
        <taxon>Copepoda</taxon>
        <taxon>Harpacticoida</taxon>
        <taxon>Harpacticidae</taxon>
        <taxon>Tigriopus</taxon>
    </lineage>
</organism>
<proteinExistence type="predicted"/>
<feature type="region of interest" description="Disordered" evidence="1">
    <location>
        <begin position="169"/>
        <end position="197"/>
    </location>
</feature>
<feature type="compositionally biased region" description="Polar residues" evidence="1">
    <location>
        <begin position="178"/>
        <end position="189"/>
    </location>
</feature>